<organism evidence="1">
    <name type="scientific">Arundo donax</name>
    <name type="common">Giant reed</name>
    <name type="synonym">Donax arundinaceus</name>
    <dbReference type="NCBI Taxonomy" id="35708"/>
    <lineage>
        <taxon>Eukaryota</taxon>
        <taxon>Viridiplantae</taxon>
        <taxon>Streptophyta</taxon>
        <taxon>Embryophyta</taxon>
        <taxon>Tracheophyta</taxon>
        <taxon>Spermatophyta</taxon>
        <taxon>Magnoliopsida</taxon>
        <taxon>Liliopsida</taxon>
        <taxon>Poales</taxon>
        <taxon>Poaceae</taxon>
        <taxon>PACMAD clade</taxon>
        <taxon>Arundinoideae</taxon>
        <taxon>Arundineae</taxon>
        <taxon>Arundo</taxon>
    </lineage>
</organism>
<accession>A0A0A9AHY8</accession>
<reference evidence="1" key="2">
    <citation type="journal article" date="2015" name="Data Brief">
        <title>Shoot transcriptome of the giant reed, Arundo donax.</title>
        <authorList>
            <person name="Barrero R.A."/>
            <person name="Guerrero F.D."/>
            <person name="Moolhuijzen P."/>
            <person name="Goolsby J.A."/>
            <person name="Tidwell J."/>
            <person name="Bellgard S.E."/>
            <person name="Bellgard M.I."/>
        </authorList>
    </citation>
    <scope>NUCLEOTIDE SEQUENCE</scope>
    <source>
        <tissue evidence="1">Shoot tissue taken approximately 20 cm above the soil surface</tissue>
    </source>
</reference>
<proteinExistence type="predicted"/>
<protein>
    <submittedName>
        <fullName evidence="1">Uncharacterized protein</fullName>
    </submittedName>
</protein>
<sequence>MALNIHVDPRHLTQKNYSKECTQCGFDVQRKITMF</sequence>
<reference evidence="1" key="1">
    <citation type="submission" date="2014-09" db="EMBL/GenBank/DDBJ databases">
        <authorList>
            <person name="Magalhaes I.L.F."/>
            <person name="Oliveira U."/>
            <person name="Santos F.R."/>
            <person name="Vidigal T.H.D.A."/>
            <person name="Brescovit A.D."/>
            <person name="Santos A.J."/>
        </authorList>
    </citation>
    <scope>NUCLEOTIDE SEQUENCE</scope>
    <source>
        <tissue evidence="1">Shoot tissue taken approximately 20 cm above the soil surface</tissue>
    </source>
</reference>
<name>A0A0A9AHY8_ARUDO</name>
<dbReference type="AlphaFoldDB" id="A0A0A9AHY8"/>
<evidence type="ECO:0000313" key="1">
    <source>
        <dbReference type="EMBL" id="JAD46697.1"/>
    </source>
</evidence>
<dbReference type="EMBL" id="GBRH01251198">
    <property type="protein sequence ID" value="JAD46697.1"/>
    <property type="molecule type" value="Transcribed_RNA"/>
</dbReference>